<feature type="compositionally biased region" description="Low complexity" evidence="1">
    <location>
        <begin position="27"/>
        <end position="47"/>
    </location>
</feature>
<keyword evidence="2" id="KW-0472">Membrane</keyword>
<dbReference type="PROSITE" id="PS51257">
    <property type="entry name" value="PROKAR_LIPOPROTEIN"/>
    <property type="match status" value="1"/>
</dbReference>
<organism evidence="4 5">
    <name type="scientific">Acinetobacter bereziniae</name>
    <name type="common">Acinetobacter genomosp. 10</name>
    <dbReference type="NCBI Taxonomy" id="106648"/>
    <lineage>
        <taxon>Bacteria</taxon>
        <taxon>Pseudomonadati</taxon>
        <taxon>Pseudomonadota</taxon>
        <taxon>Gammaproteobacteria</taxon>
        <taxon>Moraxellales</taxon>
        <taxon>Moraxellaceae</taxon>
        <taxon>Acinetobacter</taxon>
    </lineage>
</organism>
<evidence type="ECO:0000256" key="3">
    <source>
        <dbReference type="SAM" id="SignalP"/>
    </source>
</evidence>
<evidence type="ECO:0000256" key="2">
    <source>
        <dbReference type="SAM" id="Phobius"/>
    </source>
</evidence>
<feature type="signal peptide" evidence="3">
    <location>
        <begin position="1"/>
        <end position="21"/>
    </location>
</feature>
<evidence type="ECO:0008006" key="6">
    <source>
        <dbReference type="Google" id="ProtNLM"/>
    </source>
</evidence>
<feature type="transmembrane region" description="Helical" evidence="2">
    <location>
        <begin position="277"/>
        <end position="298"/>
    </location>
</feature>
<protein>
    <recommendedName>
        <fullName evidence="6">DUF4349 domain-containing protein</fullName>
    </recommendedName>
</protein>
<gene>
    <name evidence="4" type="ORF">GAK29_02553</name>
</gene>
<accession>A0A833UQE8</accession>
<keyword evidence="2" id="KW-0812">Transmembrane</keyword>
<feature type="chain" id="PRO_5032732488" description="DUF4349 domain-containing protein" evidence="3">
    <location>
        <begin position="22"/>
        <end position="339"/>
    </location>
</feature>
<reference evidence="5" key="1">
    <citation type="journal article" date="2020" name="MBio">
        <title>Horizontal gene transfer to a defensive symbiont with a reduced genome amongst a multipartite beetle microbiome.</title>
        <authorList>
            <person name="Waterworth S.C."/>
            <person name="Florez L.V."/>
            <person name="Rees E.R."/>
            <person name="Hertweck C."/>
            <person name="Kaltenpoth M."/>
            <person name="Kwan J.C."/>
        </authorList>
    </citation>
    <scope>NUCLEOTIDE SEQUENCE [LARGE SCALE GENOMIC DNA]</scope>
</reference>
<evidence type="ECO:0000313" key="5">
    <source>
        <dbReference type="Proteomes" id="UP000490535"/>
    </source>
</evidence>
<dbReference type="Proteomes" id="UP000490535">
    <property type="component" value="Unassembled WGS sequence"/>
</dbReference>
<comment type="caution">
    <text evidence="4">The sequence shown here is derived from an EMBL/GenBank/DDBJ whole genome shotgun (WGS) entry which is preliminary data.</text>
</comment>
<evidence type="ECO:0000256" key="1">
    <source>
        <dbReference type="SAM" id="MobiDB-lite"/>
    </source>
</evidence>
<sequence length="339" mass="38201">MNNKYLILALSLILISGCAKKAEEAAESSAPAQDSQAVAQDAAQAADASEKNAEQTAENSVDTTPVTEQKPETILTTDVSQAEKARRMVREAQVDFTAKDVVKTALEIDKLTFQAGGFIEQKNINFDVLDRKTQKIGEGKIRVFEKVDPHAEIIVRIPSDKAAVYVNQLLPLMYFLNQQQYSAKRFELKLLEEKMAQTQSIPSDTKRSQLNEISRLTQLEVEDRVRFSTIRIAIKQPAMVRESLDVDVDAVARLNGDGFWKRAWEGVQYGWQFILDLLVILVTIWPLYLLILVGCIIYRVAKPLLNKLFNDSLTTAHSKDVKNEATDQKNETQQKDQNE</sequence>
<evidence type="ECO:0000313" key="4">
    <source>
        <dbReference type="EMBL" id="KAF1024455.1"/>
    </source>
</evidence>
<feature type="region of interest" description="Disordered" evidence="1">
    <location>
        <begin position="26"/>
        <end position="72"/>
    </location>
</feature>
<name>A0A833UQE8_ACIBZ</name>
<dbReference type="AlphaFoldDB" id="A0A833UQE8"/>
<keyword evidence="3" id="KW-0732">Signal</keyword>
<dbReference type="EMBL" id="WNDP01000061">
    <property type="protein sequence ID" value="KAF1024455.1"/>
    <property type="molecule type" value="Genomic_DNA"/>
</dbReference>
<feature type="region of interest" description="Disordered" evidence="1">
    <location>
        <begin position="320"/>
        <end position="339"/>
    </location>
</feature>
<feature type="compositionally biased region" description="Polar residues" evidence="1">
    <location>
        <begin position="54"/>
        <end position="67"/>
    </location>
</feature>
<keyword evidence="2" id="KW-1133">Transmembrane helix</keyword>
<proteinExistence type="predicted"/>